<sequence>MEEKFLFRVAESFFLTGLGVLLLPENQVPELRPFNLHTAWRITLQYPGLEQQVAVASLEEIARPNEPETRALLLTQEGAALVPPGTEVWWTGREATWEELS</sequence>
<dbReference type="PATRIC" id="fig|1227739.3.peg.937"/>
<proteinExistence type="predicted"/>
<protein>
    <submittedName>
        <fullName evidence="1">Uncharacterized protein</fullName>
    </submittedName>
</protein>
<dbReference type="EMBL" id="CP007145">
    <property type="protein sequence ID" value="AHJ96277.1"/>
    <property type="molecule type" value="Genomic_DNA"/>
</dbReference>
<keyword evidence="2" id="KW-1185">Reference proteome</keyword>
<dbReference type="KEGG" id="hsw:Hsw_0682"/>
<name>W8EWX0_9BACT</name>
<dbReference type="Proteomes" id="UP000019423">
    <property type="component" value="Chromosome"/>
</dbReference>
<evidence type="ECO:0000313" key="2">
    <source>
        <dbReference type="Proteomes" id="UP000019423"/>
    </source>
</evidence>
<dbReference type="OrthoDB" id="885420at2"/>
<accession>W8EWX0</accession>
<organism evidence="1 2">
    <name type="scientific">Hymenobacter swuensis DY53</name>
    <dbReference type="NCBI Taxonomy" id="1227739"/>
    <lineage>
        <taxon>Bacteria</taxon>
        <taxon>Pseudomonadati</taxon>
        <taxon>Bacteroidota</taxon>
        <taxon>Cytophagia</taxon>
        <taxon>Cytophagales</taxon>
        <taxon>Hymenobacteraceae</taxon>
        <taxon>Hymenobacter</taxon>
    </lineage>
</organism>
<dbReference type="HOGENOM" id="CLU_2287662_0_0_10"/>
<evidence type="ECO:0000313" key="1">
    <source>
        <dbReference type="EMBL" id="AHJ96277.1"/>
    </source>
</evidence>
<gene>
    <name evidence="1" type="ORF">Hsw_0682</name>
</gene>
<reference evidence="1 2" key="1">
    <citation type="submission" date="2014-01" db="EMBL/GenBank/DDBJ databases">
        <title>Complete genome sequence of ionizing-radiation resistance bacterium Hymenobacter swuensis DY53.</title>
        <authorList>
            <person name="Jung J.-H."/>
            <person name="Jeong S.-W."/>
            <person name="Joe M.-H."/>
            <person name="Cho y.-j."/>
            <person name="Kim M.-K."/>
            <person name="Lim S.-Y."/>
        </authorList>
    </citation>
    <scope>NUCLEOTIDE SEQUENCE [LARGE SCALE GENOMIC DNA]</scope>
    <source>
        <strain evidence="1 2">DY53</strain>
    </source>
</reference>
<dbReference type="RefSeq" id="WP_044001032.1">
    <property type="nucleotide sequence ID" value="NZ_CP007145.1"/>
</dbReference>
<dbReference type="AlphaFoldDB" id="W8EWX0"/>